<dbReference type="PROSITE" id="PS51257">
    <property type="entry name" value="PROKAR_LIPOPROTEIN"/>
    <property type="match status" value="1"/>
</dbReference>
<evidence type="ECO:0000313" key="2">
    <source>
        <dbReference type="Proteomes" id="UP000248961"/>
    </source>
</evidence>
<dbReference type="AlphaFoldDB" id="A0A395I5J8"/>
<accession>A0A395I5J8</accession>
<dbReference type="VEuPathDB" id="FungiDB:BO97DRAFT_237055"/>
<evidence type="ECO:0000313" key="1">
    <source>
        <dbReference type="EMBL" id="RAL15046.1"/>
    </source>
</evidence>
<organism evidence="1 2">
    <name type="scientific">Aspergillus homomorphus (strain CBS 101889)</name>
    <dbReference type="NCBI Taxonomy" id="1450537"/>
    <lineage>
        <taxon>Eukaryota</taxon>
        <taxon>Fungi</taxon>
        <taxon>Dikarya</taxon>
        <taxon>Ascomycota</taxon>
        <taxon>Pezizomycotina</taxon>
        <taxon>Eurotiomycetes</taxon>
        <taxon>Eurotiomycetidae</taxon>
        <taxon>Eurotiales</taxon>
        <taxon>Aspergillaceae</taxon>
        <taxon>Aspergillus</taxon>
        <taxon>Aspergillus subgen. Circumdati</taxon>
    </lineage>
</organism>
<keyword evidence="2" id="KW-1185">Reference proteome</keyword>
<reference evidence="1 2" key="1">
    <citation type="submission" date="2018-02" db="EMBL/GenBank/DDBJ databases">
        <title>The genomes of Aspergillus section Nigri reveals drivers in fungal speciation.</title>
        <authorList>
            <consortium name="DOE Joint Genome Institute"/>
            <person name="Vesth T.C."/>
            <person name="Nybo J."/>
            <person name="Theobald S."/>
            <person name="Brandl J."/>
            <person name="Frisvad J.C."/>
            <person name="Nielsen K.F."/>
            <person name="Lyhne E.K."/>
            <person name="Kogle M.E."/>
            <person name="Kuo A."/>
            <person name="Riley R."/>
            <person name="Clum A."/>
            <person name="Nolan M."/>
            <person name="Lipzen A."/>
            <person name="Salamov A."/>
            <person name="Henrissat B."/>
            <person name="Wiebenga A."/>
            <person name="De vries R.P."/>
            <person name="Grigoriev I.V."/>
            <person name="Mortensen U.H."/>
            <person name="Andersen M.R."/>
            <person name="Baker S.E."/>
        </authorList>
    </citation>
    <scope>NUCLEOTIDE SEQUENCE [LARGE SCALE GENOMIC DNA]</scope>
    <source>
        <strain evidence="1 2">CBS 101889</strain>
    </source>
</reference>
<dbReference type="Proteomes" id="UP000248961">
    <property type="component" value="Unassembled WGS sequence"/>
</dbReference>
<proteinExistence type="predicted"/>
<sequence length="95" mass="10601">MGLFSRIETEYREYCTKIALSVQVSVSCSRNRGSGPVYTVDKSRNSCQSWDGLHRVVTTAAEIRKPMSEADTIACGHNWEIAASQSFLPDNICIR</sequence>
<name>A0A395I5J8_ASPHC</name>
<dbReference type="GeneID" id="37195039"/>
<protein>
    <submittedName>
        <fullName evidence="1">Uncharacterized protein</fullName>
    </submittedName>
</protein>
<gene>
    <name evidence="1" type="ORF">BO97DRAFT_237055</name>
</gene>
<dbReference type="RefSeq" id="XP_025554200.1">
    <property type="nucleotide sequence ID" value="XM_025690750.1"/>
</dbReference>
<dbReference type="EMBL" id="KZ824272">
    <property type="protein sequence ID" value="RAL15046.1"/>
    <property type="molecule type" value="Genomic_DNA"/>
</dbReference>